<keyword evidence="1" id="KW-0378">Hydrolase</keyword>
<keyword evidence="2" id="KW-1185">Reference proteome</keyword>
<evidence type="ECO:0000313" key="1">
    <source>
        <dbReference type="EMBL" id="MBB6049368.1"/>
    </source>
</evidence>
<accession>A0A7W9W597</accession>
<organism evidence="1 2">
    <name type="scientific">Armatimonas rosea</name>
    <dbReference type="NCBI Taxonomy" id="685828"/>
    <lineage>
        <taxon>Bacteria</taxon>
        <taxon>Bacillati</taxon>
        <taxon>Armatimonadota</taxon>
        <taxon>Armatimonadia</taxon>
        <taxon>Armatimonadales</taxon>
        <taxon>Armatimonadaceae</taxon>
        <taxon>Armatimonas</taxon>
    </lineage>
</organism>
<proteinExistence type="predicted"/>
<dbReference type="CDD" id="cd01427">
    <property type="entry name" value="HAD_like"/>
    <property type="match status" value="1"/>
</dbReference>
<dbReference type="SUPFAM" id="SSF56784">
    <property type="entry name" value="HAD-like"/>
    <property type="match status" value="1"/>
</dbReference>
<dbReference type="InterPro" id="IPR036412">
    <property type="entry name" value="HAD-like_sf"/>
</dbReference>
<gene>
    <name evidence="1" type="ORF">HNQ39_001130</name>
</gene>
<dbReference type="RefSeq" id="WP_184192976.1">
    <property type="nucleotide sequence ID" value="NZ_JACHGW010000001.1"/>
</dbReference>
<sequence length="98" mass="11009">MARVAFVDVDDTLVRSVGTKRIPMVRTIEHVRTLKNDGWGLYCWSAGGGEYARQSAEELGIADCFVGFLPKPNLMIDDLRPDEWRGFSILHPSNLQNS</sequence>
<evidence type="ECO:0000313" key="2">
    <source>
        <dbReference type="Proteomes" id="UP000520814"/>
    </source>
</evidence>
<comment type="caution">
    <text evidence="1">The sequence shown here is derived from an EMBL/GenBank/DDBJ whole genome shotgun (WGS) entry which is preliminary data.</text>
</comment>
<reference evidence="1 2" key="1">
    <citation type="submission" date="2020-08" db="EMBL/GenBank/DDBJ databases">
        <title>Genomic Encyclopedia of Type Strains, Phase IV (KMG-IV): sequencing the most valuable type-strain genomes for metagenomic binning, comparative biology and taxonomic classification.</title>
        <authorList>
            <person name="Goeker M."/>
        </authorList>
    </citation>
    <scope>NUCLEOTIDE SEQUENCE [LARGE SCALE GENOMIC DNA]</scope>
    <source>
        <strain evidence="1 2">DSM 23562</strain>
    </source>
</reference>
<dbReference type="GO" id="GO:0016787">
    <property type="term" value="F:hydrolase activity"/>
    <property type="evidence" value="ECO:0007669"/>
    <property type="project" value="UniProtKB-KW"/>
</dbReference>
<dbReference type="Proteomes" id="UP000520814">
    <property type="component" value="Unassembled WGS sequence"/>
</dbReference>
<name>A0A7W9W597_ARMRO</name>
<dbReference type="EMBL" id="JACHGW010000001">
    <property type="protein sequence ID" value="MBB6049368.1"/>
    <property type="molecule type" value="Genomic_DNA"/>
</dbReference>
<dbReference type="AlphaFoldDB" id="A0A7W9W597"/>
<protein>
    <submittedName>
        <fullName evidence="1">Hydroxymethylpyrimidine pyrophosphatase-like HAD family hydrolase</fullName>
    </submittedName>
</protein>